<feature type="domain" description="Auxiliary Activity family 9 catalytic" evidence="17">
    <location>
        <begin position="17"/>
        <end position="217"/>
    </location>
</feature>
<feature type="signal peptide" evidence="16">
    <location>
        <begin position="1"/>
        <end position="16"/>
    </location>
</feature>
<keyword evidence="8" id="KW-0186">Copper</keyword>
<name>A0AAE0JF70_9PEZI</name>
<protein>
    <recommendedName>
        <fullName evidence="15">lytic cellulose monooxygenase (C4-dehydrogenating)</fullName>
        <ecNumber evidence="15">1.14.99.56</ecNumber>
    </recommendedName>
</protein>
<keyword evidence="10" id="KW-1015">Disulfide bond</keyword>
<keyword evidence="11" id="KW-0119">Carbohydrate metabolism</keyword>
<evidence type="ECO:0000313" key="19">
    <source>
        <dbReference type="Proteomes" id="UP001278500"/>
    </source>
</evidence>
<evidence type="ECO:0000256" key="10">
    <source>
        <dbReference type="ARBA" id="ARBA00023157"/>
    </source>
</evidence>
<evidence type="ECO:0000256" key="12">
    <source>
        <dbReference type="ARBA" id="ARBA00023326"/>
    </source>
</evidence>
<evidence type="ECO:0000256" key="15">
    <source>
        <dbReference type="ARBA" id="ARBA00047174"/>
    </source>
</evidence>
<sequence>MKSLISILLAAVAARAHYTFPRLVVNGQPEEKDWTVTRMTKNAQSKQGVESATSGDIRCYSSQTAGSVATVPAGSTIHYISTQQINHPGPTQYYLAKVPAGSSATKFDGSGAIWFKIFTTMPKMDKNRQLTWPGQNEYTTVNATIPPNVPSGEYLLRVEQIALHMASQPNKAQFYIACSQIQITGSGNGSPGPLVSLPGAYKTNDPGISVNLYTMQPDAYQPPGPSVWKS</sequence>
<evidence type="ECO:0000256" key="9">
    <source>
        <dbReference type="ARBA" id="ARBA00023033"/>
    </source>
</evidence>
<organism evidence="18 19">
    <name type="scientific">Neurospora tetraspora</name>
    <dbReference type="NCBI Taxonomy" id="94610"/>
    <lineage>
        <taxon>Eukaryota</taxon>
        <taxon>Fungi</taxon>
        <taxon>Dikarya</taxon>
        <taxon>Ascomycota</taxon>
        <taxon>Pezizomycotina</taxon>
        <taxon>Sordariomycetes</taxon>
        <taxon>Sordariomycetidae</taxon>
        <taxon>Sordariales</taxon>
        <taxon>Sordariaceae</taxon>
        <taxon>Neurospora</taxon>
    </lineage>
</organism>
<evidence type="ECO:0000256" key="6">
    <source>
        <dbReference type="ARBA" id="ARBA00023001"/>
    </source>
</evidence>
<evidence type="ECO:0000256" key="8">
    <source>
        <dbReference type="ARBA" id="ARBA00023008"/>
    </source>
</evidence>
<dbReference type="GO" id="GO:0016787">
    <property type="term" value="F:hydrolase activity"/>
    <property type="evidence" value="ECO:0007669"/>
    <property type="project" value="UniProtKB-KW"/>
</dbReference>
<dbReference type="GeneID" id="87864917"/>
<dbReference type="Gene3D" id="2.70.50.70">
    <property type="match status" value="1"/>
</dbReference>
<feature type="chain" id="PRO_5041979225" description="lytic cellulose monooxygenase (C4-dehydrogenating)" evidence="16">
    <location>
        <begin position="17"/>
        <end position="230"/>
    </location>
</feature>
<proteinExistence type="inferred from homology"/>
<dbReference type="InterPro" id="IPR005103">
    <property type="entry name" value="AA9_LPMO"/>
</dbReference>
<keyword evidence="3" id="KW-0964">Secreted</keyword>
<comment type="similarity">
    <text evidence="13">Belongs to the polysaccharide monooxygenase AA9 family.</text>
</comment>
<evidence type="ECO:0000256" key="14">
    <source>
        <dbReference type="ARBA" id="ARBA00045077"/>
    </source>
</evidence>
<gene>
    <name evidence="18" type="ORF">B0H65DRAFT_493313</name>
</gene>
<keyword evidence="19" id="KW-1185">Reference proteome</keyword>
<keyword evidence="18" id="KW-0378">Hydrolase</keyword>
<evidence type="ECO:0000256" key="13">
    <source>
        <dbReference type="ARBA" id="ARBA00044502"/>
    </source>
</evidence>
<evidence type="ECO:0000256" key="5">
    <source>
        <dbReference type="ARBA" id="ARBA00022729"/>
    </source>
</evidence>
<keyword evidence="9" id="KW-0503">Monooxygenase</keyword>
<dbReference type="RefSeq" id="XP_062681491.1">
    <property type="nucleotide sequence ID" value="XM_062827763.1"/>
</dbReference>
<comment type="cofactor">
    <cofactor evidence="1">
        <name>Cu(2+)</name>
        <dbReference type="ChEBI" id="CHEBI:29036"/>
    </cofactor>
</comment>
<keyword evidence="4" id="KW-0479">Metal-binding</keyword>
<evidence type="ECO:0000256" key="2">
    <source>
        <dbReference type="ARBA" id="ARBA00004613"/>
    </source>
</evidence>
<keyword evidence="7" id="KW-0560">Oxidoreductase</keyword>
<dbReference type="PANTHER" id="PTHR33353:SF10">
    <property type="entry name" value="ENDO-BETA-1,4-GLUCANASE D"/>
    <property type="match status" value="1"/>
</dbReference>
<evidence type="ECO:0000259" key="17">
    <source>
        <dbReference type="Pfam" id="PF03443"/>
    </source>
</evidence>
<reference evidence="18" key="1">
    <citation type="journal article" date="2023" name="Mol. Phylogenet. Evol.">
        <title>Genome-scale phylogeny and comparative genomics of the fungal order Sordariales.</title>
        <authorList>
            <person name="Hensen N."/>
            <person name="Bonometti L."/>
            <person name="Westerberg I."/>
            <person name="Brannstrom I.O."/>
            <person name="Guillou S."/>
            <person name="Cros-Aarteil S."/>
            <person name="Calhoun S."/>
            <person name="Haridas S."/>
            <person name="Kuo A."/>
            <person name="Mondo S."/>
            <person name="Pangilinan J."/>
            <person name="Riley R."/>
            <person name="LaButti K."/>
            <person name="Andreopoulos B."/>
            <person name="Lipzen A."/>
            <person name="Chen C."/>
            <person name="Yan M."/>
            <person name="Daum C."/>
            <person name="Ng V."/>
            <person name="Clum A."/>
            <person name="Steindorff A."/>
            <person name="Ohm R.A."/>
            <person name="Martin F."/>
            <person name="Silar P."/>
            <person name="Natvig D.O."/>
            <person name="Lalanne C."/>
            <person name="Gautier V."/>
            <person name="Ament-Velasquez S.L."/>
            <person name="Kruys A."/>
            <person name="Hutchinson M.I."/>
            <person name="Powell A.J."/>
            <person name="Barry K."/>
            <person name="Miller A.N."/>
            <person name="Grigoriev I.V."/>
            <person name="Debuchy R."/>
            <person name="Gladieux P."/>
            <person name="Hiltunen Thoren M."/>
            <person name="Johannesson H."/>
        </authorList>
    </citation>
    <scope>NUCLEOTIDE SEQUENCE</scope>
    <source>
        <strain evidence="18">CBS 560.94</strain>
    </source>
</reference>
<evidence type="ECO:0000256" key="4">
    <source>
        <dbReference type="ARBA" id="ARBA00022723"/>
    </source>
</evidence>
<keyword evidence="5 16" id="KW-0732">Signal</keyword>
<evidence type="ECO:0000313" key="18">
    <source>
        <dbReference type="EMBL" id="KAK3344878.1"/>
    </source>
</evidence>
<keyword evidence="6" id="KW-0136">Cellulose degradation</keyword>
<dbReference type="CDD" id="cd21175">
    <property type="entry name" value="LPMO_AA9"/>
    <property type="match status" value="1"/>
</dbReference>
<evidence type="ECO:0000256" key="7">
    <source>
        <dbReference type="ARBA" id="ARBA00023002"/>
    </source>
</evidence>
<dbReference type="EMBL" id="JAUEPP010000004">
    <property type="protein sequence ID" value="KAK3344878.1"/>
    <property type="molecule type" value="Genomic_DNA"/>
</dbReference>
<evidence type="ECO:0000256" key="3">
    <source>
        <dbReference type="ARBA" id="ARBA00022525"/>
    </source>
</evidence>
<dbReference type="EC" id="1.14.99.56" evidence="15"/>
<dbReference type="GO" id="GO:0046872">
    <property type="term" value="F:metal ion binding"/>
    <property type="evidence" value="ECO:0007669"/>
    <property type="project" value="UniProtKB-KW"/>
</dbReference>
<evidence type="ECO:0000256" key="16">
    <source>
        <dbReference type="SAM" id="SignalP"/>
    </source>
</evidence>
<dbReference type="InterPro" id="IPR049892">
    <property type="entry name" value="AA9"/>
</dbReference>
<dbReference type="AlphaFoldDB" id="A0AAE0JF70"/>
<evidence type="ECO:0000256" key="11">
    <source>
        <dbReference type="ARBA" id="ARBA00023277"/>
    </source>
</evidence>
<dbReference type="PANTHER" id="PTHR33353">
    <property type="entry name" value="PUTATIVE (AFU_ORTHOLOGUE AFUA_1G12560)-RELATED"/>
    <property type="match status" value="1"/>
</dbReference>
<comment type="catalytic activity">
    <reaction evidence="14">
        <text>[(1-&gt;4)-beta-D-glucosyl]n+m + reduced acceptor + O2 = 4-dehydro-beta-D-glucosyl-[(1-&gt;4)-beta-D-glucosyl]n-1 + [(1-&gt;4)-beta-D-glucosyl]m + acceptor + H2O.</text>
        <dbReference type="EC" id="1.14.99.56"/>
    </reaction>
</comment>
<comment type="subcellular location">
    <subcellularLocation>
        <location evidence="2">Secreted</location>
    </subcellularLocation>
</comment>
<dbReference type="Proteomes" id="UP001278500">
    <property type="component" value="Unassembled WGS sequence"/>
</dbReference>
<dbReference type="GO" id="GO:0030245">
    <property type="term" value="P:cellulose catabolic process"/>
    <property type="evidence" value="ECO:0007669"/>
    <property type="project" value="UniProtKB-KW"/>
</dbReference>
<evidence type="ECO:0000256" key="1">
    <source>
        <dbReference type="ARBA" id="ARBA00001973"/>
    </source>
</evidence>
<dbReference type="GO" id="GO:0005576">
    <property type="term" value="C:extracellular region"/>
    <property type="evidence" value="ECO:0007669"/>
    <property type="project" value="UniProtKB-SubCell"/>
</dbReference>
<accession>A0AAE0JF70</accession>
<comment type="caution">
    <text evidence="18">The sequence shown here is derived from an EMBL/GenBank/DDBJ whole genome shotgun (WGS) entry which is preliminary data.</text>
</comment>
<dbReference type="GO" id="GO:0004497">
    <property type="term" value="F:monooxygenase activity"/>
    <property type="evidence" value="ECO:0007669"/>
    <property type="project" value="UniProtKB-KW"/>
</dbReference>
<keyword evidence="12" id="KW-0624">Polysaccharide degradation</keyword>
<dbReference type="Pfam" id="PF03443">
    <property type="entry name" value="AA9"/>
    <property type="match status" value="1"/>
</dbReference>
<reference evidence="18" key="2">
    <citation type="submission" date="2023-06" db="EMBL/GenBank/DDBJ databases">
        <authorList>
            <consortium name="Lawrence Berkeley National Laboratory"/>
            <person name="Haridas S."/>
            <person name="Hensen N."/>
            <person name="Bonometti L."/>
            <person name="Westerberg I."/>
            <person name="Brannstrom I.O."/>
            <person name="Guillou S."/>
            <person name="Cros-Aarteil S."/>
            <person name="Calhoun S."/>
            <person name="Kuo A."/>
            <person name="Mondo S."/>
            <person name="Pangilinan J."/>
            <person name="Riley R."/>
            <person name="Labutti K."/>
            <person name="Andreopoulos B."/>
            <person name="Lipzen A."/>
            <person name="Chen C."/>
            <person name="Yanf M."/>
            <person name="Daum C."/>
            <person name="Ng V."/>
            <person name="Clum A."/>
            <person name="Steindorff A."/>
            <person name="Ohm R."/>
            <person name="Martin F."/>
            <person name="Silar P."/>
            <person name="Natvig D."/>
            <person name="Lalanne C."/>
            <person name="Gautier V."/>
            <person name="Ament-Velasquez S.L."/>
            <person name="Kruys A."/>
            <person name="Hutchinson M.I."/>
            <person name="Powell A.J."/>
            <person name="Barry K."/>
            <person name="Miller A.N."/>
            <person name="Grigoriev I.V."/>
            <person name="Debuchy R."/>
            <person name="Gladieux P."/>
            <person name="Thoren M.H."/>
            <person name="Johannesson H."/>
        </authorList>
    </citation>
    <scope>NUCLEOTIDE SEQUENCE</scope>
    <source>
        <strain evidence="18">CBS 560.94</strain>
    </source>
</reference>